<evidence type="ECO:0000313" key="2">
    <source>
        <dbReference type="EMBL" id="HJF34158.1"/>
    </source>
</evidence>
<gene>
    <name evidence="2" type="ORF">K8V56_20545</name>
</gene>
<feature type="transmembrane region" description="Helical" evidence="1">
    <location>
        <begin position="33"/>
        <end position="51"/>
    </location>
</feature>
<keyword evidence="1" id="KW-0472">Membrane</keyword>
<dbReference type="Proteomes" id="UP000698173">
    <property type="component" value="Unassembled WGS sequence"/>
</dbReference>
<proteinExistence type="predicted"/>
<reference evidence="2" key="1">
    <citation type="journal article" date="2021" name="PeerJ">
        <title>Extensive microbial diversity within the chicken gut microbiome revealed by metagenomics and culture.</title>
        <authorList>
            <person name="Gilroy R."/>
            <person name="Ravi A."/>
            <person name="Getino M."/>
            <person name="Pursley I."/>
            <person name="Horton D.L."/>
            <person name="Alikhan N.F."/>
            <person name="Baker D."/>
            <person name="Gharbi K."/>
            <person name="Hall N."/>
            <person name="Watson M."/>
            <person name="Adriaenssens E.M."/>
            <person name="Foster-Nyarko E."/>
            <person name="Jarju S."/>
            <person name="Secka A."/>
            <person name="Antonio M."/>
            <person name="Oren A."/>
            <person name="Chaudhuri R.R."/>
            <person name="La Ragione R."/>
            <person name="Hildebrand F."/>
            <person name="Pallen M.J."/>
        </authorList>
    </citation>
    <scope>NUCLEOTIDE SEQUENCE</scope>
    <source>
        <strain evidence="2">CHK171-7178</strain>
    </source>
</reference>
<feature type="transmembrane region" description="Helical" evidence="1">
    <location>
        <begin position="111"/>
        <end position="137"/>
    </location>
</feature>
<name>A0A921G2C9_SPOPS</name>
<evidence type="ECO:0000256" key="1">
    <source>
        <dbReference type="SAM" id="Phobius"/>
    </source>
</evidence>
<evidence type="ECO:0000313" key="3">
    <source>
        <dbReference type="Proteomes" id="UP000698173"/>
    </source>
</evidence>
<dbReference type="AlphaFoldDB" id="A0A921G2C9"/>
<dbReference type="EMBL" id="DYWT01000309">
    <property type="protein sequence ID" value="HJF34158.1"/>
    <property type="molecule type" value="Genomic_DNA"/>
</dbReference>
<keyword evidence="1" id="KW-0812">Transmembrane</keyword>
<keyword evidence="1" id="KW-1133">Transmembrane helix</keyword>
<organism evidence="2 3">
    <name type="scientific">Sporosarcina psychrophila</name>
    <name type="common">Bacillus psychrophilus</name>
    <dbReference type="NCBI Taxonomy" id="1476"/>
    <lineage>
        <taxon>Bacteria</taxon>
        <taxon>Bacillati</taxon>
        <taxon>Bacillota</taxon>
        <taxon>Bacilli</taxon>
        <taxon>Bacillales</taxon>
        <taxon>Caryophanaceae</taxon>
        <taxon>Sporosarcina</taxon>
    </lineage>
</organism>
<protein>
    <recommendedName>
        <fullName evidence="4">Yip1 domain-containing protein</fullName>
    </recommendedName>
</protein>
<accession>A0A921G2C9</accession>
<reference evidence="2" key="2">
    <citation type="submission" date="2021-09" db="EMBL/GenBank/DDBJ databases">
        <authorList>
            <person name="Gilroy R."/>
        </authorList>
    </citation>
    <scope>NUCLEOTIDE SEQUENCE</scope>
    <source>
        <strain evidence="2">CHK171-7178</strain>
    </source>
</reference>
<feature type="transmembrane region" description="Helical" evidence="1">
    <location>
        <begin position="157"/>
        <end position="181"/>
    </location>
</feature>
<evidence type="ECO:0008006" key="4">
    <source>
        <dbReference type="Google" id="ProtNLM"/>
    </source>
</evidence>
<feature type="transmembrane region" description="Helical" evidence="1">
    <location>
        <begin position="71"/>
        <end position="99"/>
    </location>
</feature>
<feature type="transmembrane region" description="Helical" evidence="1">
    <location>
        <begin position="193"/>
        <end position="214"/>
    </location>
</feature>
<sequence>MFFDFKFWRFLTNPHQLADQLENSSMRGFKKRILFVSLLGVLLFAIRDIWGMNTESITALLSTMTTTDYTIARYVSLVSSLLWSLIYMAFHFFGFAYILSLLTAIPFKKLLPLQLLVTGILLLEKTVVLLVFMMKGATTSVSFLSFGPLAMTFLDSWYIILFLNQLTVTTVLIIALQSRFIRTFTGNTERKGLIWILIGIHVAMALIVAAVGFIPLESLFHSFVEGGTGNE</sequence>
<comment type="caution">
    <text evidence="2">The sequence shown here is derived from an EMBL/GenBank/DDBJ whole genome shotgun (WGS) entry which is preliminary data.</text>
</comment>